<dbReference type="EMBL" id="QLNT01000013">
    <property type="protein sequence ID" value="KAF3068634.1"/>
    <property type="molecule type" value="Genomic_DNA"/>
</dbReference>
<dbReference type="Proteomes" id="UP000801864">
    <property type="component" value="Unassembled WGS sequence"/>
</dbReference>
<organism evidence="1 2">
    <name type="scientific">Trichoderma lentiforme</name>
    <dbReference type="NCBI Taxonomy" id="1567552"/>
    <lineage>
        <taxon>Eukaryota</taxon>
        <taxon>Fungi</taxon>
        <taxon>Dikarya</taxon>
        <taxon>Ascomycota</taxon>
        <taxon>Pezizomycotina</taxon>
        <taxon>Sordariomycetes</taxon>
        <taxon>Hypocreomycetidae</taxon>
        <taxon>Hypocreales</taxon>
        <taxon>Hypocreaceae</taxon>
        <taxon>Trichoderma</taxon>
    </lineage>
</organism>
<proteinExistence type="predicted"/>
<evidence type="ECO:0000313" key="1">
    <source>
        <dbReference type="EMBL" id="KAF3068634.1"/>
    </source>
</evidence>
<gene>
    <name evidence="1" type="ORF">CFAM422_007820</name>
</gene>
<evidence type="ECO:0000313" key="2">
    <source>
        <dbReference type="Proteomes" id="UP000801864"/>
    </source>
</evidence>
<keyword evidence="2" id="KW-1185">Reference proteome</keyword>
<reference evidence="1 2" key="1">
    <citation type="submission" date="2018-06" db="EMBL/GenBank/DDBJ databases">
        <title>Genome analysis of cellulolytic fungus Trichoderma lentiforme CFAM-422.</title>
        <authorList>
            <person name="Steindorff A.S."/>
            <person name="Formighieri E.F."/>
            <person name="Midorikawa G.E.O."/>
            <person name="Tamietti M.S."/>
            <person name="Ramos E.Z."/>
            <person name="Silva A.S."/>
            <person name="Bon E.P.S."/>
            <person name="Mendes T.D."/>
            <person name="Damaso M.C.T."/>
            <person name="Favaro L.C.L."/>
        </authorList>
    </citation>
    <scope>NUCLEOTIDE SEQUENCE [LARGE SCALE GENOMIC DNA]</scope>
    <source>
        <strain evidence="1 2">CFAM-422</strain>
    </source>
</reference>
<protein>
    <submittedName>
        <fullName evidence="1">Uncharacterized protein</fullName>
    </submittedName>
</protein>
<name>A0A9P4XAK8_9HYPO</name>
<sequence length="74" mass="8339">MIKNLVASQQGLTPSERELEGIINSSAYKEGISVVYDYRNIQILYTAVDNIFGKNMDKMSKALSNYRASQTMTE</sequence>
<comment type="caution">
    <text evidence="1">The sequence shown here is derived from an EMBL/GenBank/DDBJ whole genome shotgun (WGS) entry which is preliminary data.</text>
</comment>
<dbReference type="AlphaFoldDB" id="A0A9P4XAK8"/>
<accession>A0A9P4XAK8</accession>